<organism evidence="2 3">
    <name type="scientific">Urochloa decumbens</name>
    <dbReference type="NCBI Taxonomy" id="240449"/>
    <lineage>
        <taxon>Eukaryota</taxon>
        <taxon>Viridiplantae</taxon>
        <taxon>Streptophyta</taxon>
        <taxon>Embryophyta</taxon>
        <taxon>Tracheophyta</taxon>
        <taxon>Spermatophyta</taxon>
        <taxon>Magnoliopsida</taxon>
        <taxon>Liliopsida</taxon>
        <taxon>Poales</taxon>
        <taxon>Poaceae</taxon>
        <taxon>PACMAD clade</taxon>
        <taxon>Panicoideae</taxon>
        <taxon>Panicodae</taxon>
        <taxon>Paniceae</taxon>
        <taxon>Melinidinae</taxon>
        <taxon>Urochloa</taxon>
    </lineage>
</organism>
<evidence type="ECO:0000313" key="2">
    <source>
        <dbReference type="EMBL" id="CAL4958311.1"/>
    </source>
</evidence>
<proteinExistence type="predicted"/>
<name>A0ABC8ZCV6_9POAL</name>
<keyword evidence="3" id="KW-1185">Reference proteome</keyword>
<dbReference type="AlphaFoldDB" id="A0ABC8ZCV6"/>
<evidence type="ECO:0000313" key="3">
    <source>
        <dbReference type="Proteomes" id="UP001497457"/>
    </source>
</evidence>
<dbReference type="Proteomes" id="UP001497457">
    <property type="component" value="Chromosome 18b"/>
</dbReference>
<sequence length="255" mass="28910">MAATRCFRGDRAALTPLRLRHIVSFLRRHRLYDTAHDLERHTGAFFDAAHFHRLLRHLRWADASSYALGFVTAGHCSREADVLIVRILTLRAMAEFAAGRTRGVDALFQRLDASLDSQPGGHLLRRVLLSMRSDRARASRLYHRSKTLAVDVILNMAAKCPELKAKSQLPRCTFDPAYALSLGPGLRGCKMRQKNKAGYIPAHVIARSFVRKRPHLVNRDTNYSGKKHSRPYDAHFPESSEQASDSRNSDNWRVS</sequence>
<reference evidence="2 3" key="2">
    <citation type="submission" date="2024-10" db="EMBL/GenBank/DDBJ databases">
        <authorList>
            <person name="Ryan C."/>
        </authorList>
    </citation>
    <scope>NUCLEOTIDE SEQUENCE [LARGE SCALE GENOMIC DNA]</scope>
</reference>
<dbReference type="PANTHER" id="PTHR36478">
    <property type="entry name" value="OS04G0614237 PROTEIN-RELATED"/>
    <property type="match status" value="1"/>
</dbReference>
<feature type="compositionally biased region" description="Polar residues" evidence="1">
    <location>
        <begin position="239"/>
        <end position="255"/>
    </location>
</feature>
<evidence type="ECO:0000256" key="1">
    <source>
        <dbReference type="SAM" id="MobiDB-lite"/>
    </source>
</evidence>
<dbReference type="PANTHER" id="PTHR36478:SF18">
    <property type="entry name" value="LISH DOMAIN-CONTAINING PROTEIN"/>
    <property type="match status" value="1"/>
</dbReference>
<gene>
    <name evidence="2" type="ORF">URODEC1_LOCUS43047</name>
</gene>
<reference evidence="3" key="1">
    <citation type="submission" date="2024-06" db="EMBL/GenBank/DDBJ databases">
        <authorList>
            <person name="Ryan C."/>
        </authorList>
    </citation>
    <scope>NUCLEOTIDE SEQUENCE [LARGE SCALE GENOMIC DNA]</scope>
</reference>
<dbReference type="EMBL" id="OZ075128">
    <property type="protein sequence ID" value="CAL4958311.1"/>
    <property type="molecule type" value="Genomic_DNA"/>
</dbReference>
<feature type="region of interest" description="Disordered" evidence="1">
    <location>
        <begin position="216"/>
        <end position="255"/>
    </location>
</feature>
<protein>
    <submittedName>
        <fullName evidence="2">Uncharacterized protein</fullName>
    </submittedName>
</protein>
<accession>A0ABC8ZCV6</accession>